<comment type="caution">
    <text evidence="9">Lacks conserved residue(s) required for the propagation of feature annotation.</text>
</comment>
<evidence type="ECO:0000256" key="6">
    <source>
        <dbReference type="ARBA" id="ARBA00023136"/>
    </source>
</evidence>
<comment type="subcellular location">
    <subcellularLocation>
        <location evidence="1">Membrane</location>
        <topology evidence="1">Multi-pass membrane protein</topology>
    </subcellularLocation>
</comment>
<keyword evidence="7" id="KW-0106">Calcium</keyword>
<reference evidence="11" key="1">
    <citation type="submission" date="2022-11" db="UniProtKB">
        <authorList>
            <consortium name="WormBaseParasite"/>
        </authorList>
    </citation>
    <scope>IDENTIFICATION</scope>
</reference>
<feature type="transmembrane region" description="Helical" evidence="9">
    <location>
        <begin position="37"/>
        <end position="56"/>
    </location>
</feature>
<keyword evidence="5 9" id="KW-1133">Transmembrane helix</keyword>
<feature type="binding site" evidence="8">
    <location>
        <position position="86"/>
    </location>
    <ligand>
        <name>Zn(2+)</name>
        <dbReference type="ChEBI" id="CHEBI:29105"/>
        <note>catalytic</note>
    </ligand>
</feature>
<feature type="binding site" evidence="7">
    <location>
        <position position="27"/>
    </location>
    <ligand>
        <name>Ca(2+)</name>
        <dbReference type="ChEBI" id="CHEBI:29108"/>
    </ligand>
</feature>
<proteinExistence type="inferred from homology"/>
<dbReference type="Pfam" id="PF05875">
    <property type="entry name" value="Ceramidase"/>
    <property type="match status" value="1"/>
</dbReference>
<feature type="transmembrane region" description="Helical" evidence="9">
    <location>
        <begin position="170"/>
        <end position="187"/>
    </location>
</feature>
<feature type="binding site" evidence="7">
    <location>
        <position position="36"/>
    </location>
    <ligand>
        <name>Ca(2+)</name>
        <dbReference type="ChEBI" id="CHEBI:29108"/>
    </ligand>
</feature>
<dbReference type="PANTHER" id="PTHR46139">
    <property type="entry name" value="ALKALINE CERAMIDASE"/>
    <property type="match status" value="1"/>
</dbReference>
<keyword evidence="6 9" id="KW-0472">Membrane</keyword>
<evidence type="ECO:0000256" key="3">
    <source>
        <dbReference type="ARBA" id="ARBA00022692"/>
    </source>
</evidence>
<dbReference type="GO" id="GO:0046872">
    <property type="term" value="F:metal ion binding"/>
    <property type="evidence" value="ECO:0007669"/>
    <property type="project" value="UniProtKB-KW"/>
</dbReference>
<feature type="transmembrane region" description="Helical" evidence="9">
    <location>
        <begin position="68"/>
        <end position="87"/>
    </location>
</feature>
<dbReference type="WBParaSite" id="nRc.2.0.1.t13590-RA">
    <property type="protein sequence ID" value="nRc.2.0.1.t13590-RA"/>
    <property type="gene ID" value="nRc.2.0.1.g13590"/>
</dbReference>
<protein>
    <recommendedName>
        <fullName evidence="9">Alkaline ceramidase</fullName>
        <ecNumber evidence="9">3.5.1.-</ecNumber>
    </recommendedName>
</protein>
<feature type="transmembrane region" description="Helical" evidence="9">
    <location>
        <begin position="140"/>
        <end position="158"/>
    </location>
</feature>
<keyword evidence="4 9" id="KW-0378">Hydrolase</keyword>
<evidence type="ECO:0000256" key="9">
    <source>
        <dbReference type="RuleBase" id="RU364079"/>
    </source>
</evidence>
<evidence type="ECO:0000313" key="11">
    <source>
        <dbReference type="WBParaSite" id="nRc.2.0.1.t13590-RA"/>
    </source>
</evidence>
<feature type="transmembrane region" description="Helical" evidence="9">
    <location>
        <begin position="99"/>
        <end position="119"/>
    </location>
</feature>
<comment type="function">
    <text evidence="9">Hydrolyzes the sphingolipid ceramide into sphingosine and free fatty acid.</text>
</comment>
<dbReference type="Proteomes" id="UP000887565">
    <property type="component" value="Unplaced"/>
</dbReference>
<dbReference type="InterPro" id="IPR008901">
    <property type="entry name" value="ACER"/>
</dbReference>
<dbReference type="GO" id="GO:0046514">
    <property type="term" value="P:ceramide catabolic process"/>
    <property type="evidence" value="ECO:0007669"/>
    <property type="project" value="TreeGrafter"/>
</dbReference>
<dbReference type="PANTHER" id="PTHR46139:SF3">
    <property type="entry name" value="ALKALINE CERAMIDASE"/>
    <property type="match status" value="1"/>
</dbReference>
<evidence type="ECO:0000256" key="8">
    <source>
        <dbReference type="PIRSR" id="PIRSR608901-2"/>
    </source>
</evidence>
<comment type="cofactor">
    <cofactor evidence="8">
        <name>Zn(2+)</name>
        <dbReference type="ChEBI" id="CHEBI:29105"/>
    </cofactor>
</comment>
<evidence type="ECO:0000256" key="5">
    <source>
        <dbReference type="ARBA" id="ARBA00022989"/>
    </source>
</evidence>
<keyword evidence="8" id="KW-0862">Zinc</keyword>
<accession>A0A915IHN2</accession>
<evidence type="ECO:0000256" key="4">
    <source>
        <dbReference type="ARBA" id="ARBA00022801"/>
    </source>
</evidence>
<evidence type="ECO:0000256" key="1">
    <source>
        <dbReference type="ARBA" id="ARBA00004141"/>
    </source>
</evidence>
<organism evidence="10 11">
    <name type="scientific">Romanomermis culicivorax</name>
    <name type="common">Nematode worm</name>
    <dbReference type="NCBI Taxonomy" id="13658"/>
    <lineage>
        <taxon>Eukaryota</taxon>
        <taxon>Metazoa</taxon>
        <taxon>Ecdysozoa</taxon>
        <taxon>Nematoda</taxon>
        <taxon>Enoplea</taxon>
        <taxon>Dorylaimia</taxon>
        <taxon>Mermithida</taxon>
        <taxon>Mermithoidea</taxon>
        <taxon>Mermithidae</taxon>
        <taxon>Romanomermis</taxon>
    </lineage>
</organism>
<name>A0A915IHN2_ROMCU</name>
<dbReference type="GO" id="GO:0016811">
    <property type="term" value="F:hydrolase activity, acting on carbon-nitrogen (but not peptide) bonds, in linear amides"/>
    <property type="evidence" value="ECO:0007669"/>
    <property type="project" value="InterPro"/>
</dbReference>
<feature type="binding site" evidence="7">
    <location>
        <position position="23"/>
    </location>
    <ligand>
        <name>Ca(2+)</name>
        <dbReference type="ChEBI" id="CHEBI:29108"/>
    </ligand>
</feature>
<evidence type="ECO:0000313" key="10">
    <source>
        <dbReference type="Proteomes" id="UP000887565"/>
    </source>
</evidence>
<keyword evidence="10" id="KW-1185">Reference proteome</keyword>
<feature type="binding site" evidence="7">
    <location>
        <position position="25"/>
    </location>
    <ligand>
        <name>Ca(2+)</name>
        <dbReference type="ChEBI" id="CHEBI:29108"/>
    </ligand>
</feature>
<sequence length="265" mass="29969">MLDKSLAKNLSLWFGFGSSPVDWCETNYVHSLYIAEYFNTLSNIPMIVLPLLGLYLNRSYFNHVTPSAKWAFVVYVFVGLSSAYYHATLSLFGQLLDELGILYVLVVGHMVWFPSMRFWPEFLKKRRIVCSILSFLNPAINAYALMIVGATLLIRLVADVLISDYQESNELGVICGAISGAAISIWLSDRTMCPFWQETGIHCFLYGTGIEGGCGGWLPPDGTTMMCNVGEGNGDIGLTPWLLDQWQDQQQCVWWDTNWQNWWGQ</sequence>
<dbReference type="EC" id="3.5.1.-" evidence="9"/>
<comment type="similarity">
    <text evidence="2 9">Belongs to the alkaline ceramidase family.</text>
</comment>
<evidence type="ECO:0000256" key="2">
    <source>
        <dbReference type="ARBA" id="ARBA00009780"/>
    </source>
</evidence>
<keyword evidence="9" id="KW-0443">Lipid metabolism</keyword>
<dbReference type="OMA" id="TFCFVKP"/>
<keyword evidence="3 9" id="KW-0812">Transmembrane</keyword>
<evidence type="ECO:0000256" key="7">
    <source>
        <dbReference type="PIRSR" id="PIRSR608901-1"/>
    </source>
</evidence>
<dbReference type="AlphaFoldDB" id="A0A915IHN2"/>
<keyword evidence="7" id="KW-0479">Metal-binding</keyword>
<dbReference type="GO" id="GO:0016020">
    <property type="term" value="C:membrane"/>
    <property type="evidence" value="ECO:0007669"/>
    <property type="project" value="UniProtKB-SubCell"/>
</dbReference>
<feature type="binding site" evidence="7">
    <location>
        <position position="22"/>
    </location>
    <ligand>
        <name>Ca(2+)</name>
        <dbReference type="ChEBI" id="CHEBI:29108"/>
    </ligand>
</feature>